<evidence type="ECO:0000256" key="12">
    <source>
        <dbReference type="ARBA" id="ARBA00023012"/>
    </source>
</evidence>
<keyword evidence="6" id="KW-0808">Transferase</keyword>
<dbReference type="CDD" id="cd06225">
    <property type="entry name" value="HAMP"/>
    <property type="match status" value="1"/>
</dbReference>
<dbReference type="InterPro" id="IPR036890">
    <property type="entry name" value="HATPase_C_sf"/>
</dbReference>
<feature type="transmembrane region" description="Helical" evidence="14">
    <location>
        <begin position="177"/>
        <end position="197"/>
    </location>
</feature>
<gene>
    <name evidence="17" type="ORF">HMPREF9453_01339</name>
</gene>
<evidence type="ECO:0000313" key="17">
    <source>
        <dbReference type="EMBL" id="EHO62747.1"/>
    </source>
</evidence>
<dbReference type="Pfam" id="PF02518">
    <property type="entry name" value="HATPase_c"/>
    <property type="match status" value="1"/>
</dbReference>
<keyword evidence="18" id="KW-1185">Reference proteome</keyword>
<dbReference type="HOGENOM" id="CLU_000445_89_6_9"/>
<dbReference type="PRINTS" id="PR00344">
    <property type="entry name" value="BCTRLSENSOR"/>
</dbReference>
<evidence type="ECO:0000256" key="1">
    <source>
        <dbReference type="ARBA" id="ARBA00000085"/>
    </source>
</evidence>
<evidence type="ECO:0000256" key="8">
    <source>
        <dbReference type="ARBA" id="ARBA00022741"/>
    </source>
</evidence>
<keyword evidence="4" id="KW-1003">Cell membrane</keyword>
<sequence length="499" mass="56747">MMTIRKSLIVSHIVVCILPFLMTFFVLASAFGGLYLYAASGNHVIAESGFQFNVMTQILRTAVFHSLRHHESLSRYAWVMEITDPVATYVAVEREGTLLYSYGNEKKGREDLDMLRKKGALDRLDGRDGNGIYSVTDEPDYRFAEKEIIGDRPCYLYIMAHHPEARTDGAIEKAVRAVIRFILAVLFAFILGTSYFLSRFIIGRILMPLKELERGAEEVRKGNLAVQLDYHRNDEFTPAIETFNVMTWRLKQSLEEKEQDEERRKELIASISHDIRTPLTSIKAYVEGLLDHVASTPAMQERYLQVIRRKADVLERLVEQLLLLTKMDIGEKALPTESLDLSRVVSQFVEENRLNWGRNGADFHIEAKEAVKVEGNLLLLERVVENLVSNSIRYKTEERVHIDIEVKKKDGRAFLSLSDDGPGVPEEALGRLKEAFFRTDKARSRTDKGSGLGLSIVARAVHLMKGRVTFSGRKPHGLKVDIVLPLEDIHEKKDTDCGR</sequence>
<dbReference type="InterPro" id="IPR003660">
    <property type="entry name" value="HAMP_dom"/>
</dbReference>
<dbReference type="Gene3D" id="1.10.287.130">
    <property type="match status" value="1"/>
</dbReference>
<dbReference type="Gene3D" id="6.10.340.10">
    <property type="match status" value="1"/>
</dbReference>
<evidence type="ECO:0000256" key="7">
    <source>
        <dbReference type="ARBA" id="ARBA00022692"/>
    </source>
</evidence>
<dbReference type="Gene3D" id="3.30.565.10">
    <property type="entry name" value="Histidine kinase-like ATPase, C-terminal domain"/>
    <property type="match status" value="1"/>
</dbReference>
<comment type="subcellular location">
    <subcellularLocation>
        <location evidence="2">Cell membrane</location>
        <topology evidence="2">Multi-pass membrane protein</topology>
    </subcellularLocation>
</comment>
<dbReference type="EC" id="2.7.13.3" evidence="3"/>
<dbReference type="InterPro" id="IPR003661">
    <property type="entry name" value="HisK_dim/P_dom"/>
</dbReference>
<evidence type="ECO:0000256" key="13">
    <source>
        <dbReference type="ARBA" id="ARBA00023136"/>
    </source>
</evidence>
<dbReference type="OrthoDB" id="9806130at2"/>
<comment type="catalytic activity">
    <reaction evidence="1">
        <text>ATP + protein L-histidine = ADP + protein N-phospho-L-histidine.</text>
        <dbReference type="EC" id="2.7.13.3"/>
    </reaction>
</comment>
<keyword evidence="8" id="KW-0547">Nucleotide-binding</keyword>
<dbReference type="PROSITE" id="PS50109">
    <property type="entry name" value="HIS_KIN"/>
    <property type="match status" value="1"/>
</dbReference>
<keyword evidence="5" id="KW-0597">Phosphoprotein</keyword>
<dbReference type="SMART" id="SM00387">
    <property type="entry name" value="HATPase_c"/>
    <property type="match status" value="1"/>
</dbReference>
<evidence type="ECO:0000256" key="5">
    <source>
        <dbReference type="ARBA" id="ARBA00022553"/>
    </source>
</evidence>
<dbReference type="InterPro" id="IPR036097">
    <property type="entry name" value="HisK_dim/P_sf"/>
</dbReference>
<evidence type="ECO:0000256" key="4">
    <source>
        <dbReference type="ARBA" id="ARBA00022475"/>
    </source>
</evidence>
<dbReference type="GO" id="GO:0000155">
    <property type="term" value="F:phosphorelay sensor kinase activity"/>
    <property type="evidence" value="ECO:0007669"/>
    <property type="project" value="InterPro"/>
</dbReference>
<dbReference type="InterPro" id="IPR005467">
    <property type="entry name" value="His_kinase_dom"/>
</dbReference>
<name>H1D151_9FIRM</name>
<dbReference type="Pfam" id="PF00672">
    <property type="entry name" value="HAMP"/>
    <property type="match status" value="1"/>
</dbReference>
<evidence type="ECO:0000256" key="11">
    <source>
        <dbReference type="ARBA" id="ARBA00022989"/>
    </source>
</evidence>
<accession>H1D151</accession>
<dbReference type="PROSITE" id="PS50885">
    <property type="entry name" value="HAMP"/>
    <property type="match status" value="1"/>
</dbReference>
<dbReference type="SMART" id="SM00388">
    <property type="entry name" value="HisKA"/>
    <property type="match status" value="1"/>
</dbReference>
<keyword evidence="12" id="KW-0902">Two-component regulatory system</keyword>
<dbReference type="SUPFAM" id="SSF47384">
    <property type="entry name" value="Homodimeric domain of signal transducing histidine kinase"/>
    <property type="match status" value="1"/>
</dbReference>
<dbReference type="PANTHER" id="PTHR45528">
    <property type="entry name" value="SENSOR HISTIDINE KINASE CPXA"/>
    <property type="match status" value="1"/>
</dbReference>
<dbReference type="InterPro" id="IPR050398">
    <property type="entry name" value="HssS/ArlS-like"/>
</dbReference>
<dbReference type="Proteomes" id="UP000003277">
    <property type="component" value="Unassembled WGS sequence"/>
</dbReference>
<feature type="transmembrane region" description="Helical" evidence="14">
    <location>
        <begin position="12"/>
        <end position="38"/>
    </location>
</feature>
<evidence type="ECO:0000256" key="6">
    <source>
        <dbReference type="ARBA" id="ARBA00022679"/>
    </source>
</evidence>
<evidence type="ECO:0000256" key="10">
    <source>
        <dbReference type="ARBA" id="ARBA00022840"/>
    </source>
</evidence>
<dbReference type="PANTHER" id="PTHR45528:SF1">
    <property type="entry name" value="SENSOR HISTIDINE KINASE CPXA"/>
    <property type="match status" value="1"/>
</dbReference>
<dbReference type="Pfam" id="PF00512">
    <property type="entry name" value="HisKA"/>
    <property type="match status" value="1"/>
</dbReference>
<keyword evidence="11 14" id="KW-1133">Transmembrane helix</keyword>
<dbReference type="GO" id="GO:0005886">
    <property type="term" value="C:plasma membrane"/>
    <property type="evidence" value="ECO:0007669"/>
    <property type="project" value="UniProtKB-SubCell"/>
</dbReference>
<proteinExistence type="predicted"/>
<protein>
    <recommendedName>
        <fullName evidence="3">histidine kinase</fullName>
        <ecNumber evidence="3">2.7.13.3</ecNumber>
    </recommendedName>
</protein>
<feature type="domain" description="HAMP" evidence="16">
    <location>
        <begin position="203"/>
        <end position="255"/>
    </location>
</feature>
<dbReference type="STRING" id="742743.HMPREF9453_01339"/>
<evidence type="ECO:0000256" key="14">
    <source>
        <dbReference type="SAM" id="Phobius"/>
    </source>
</evidence>
<dbReference type="CDD" id="cd00082">
    <property type="entry name" value="HisKA"/>
    <property type="match status" value="1"/>
</dbReference>
<dbReference type="InterPro" id="IPR003594">
    <property type="entry name" value="HATPase_dom"/>
</dbReference>
<keyword evidence="9" id="KW-0418">Kinase</keyword>
<dbReference type="SUPFAM" id="SSF55874">
    <property type="entry name" value="ATPase domain of HSP90 chaperone/DNA topoisomerase II/histidine kinase"/>
    <property type="match status" value="1"/>
</dbReference>
<keyword evidence="7 14" id="KW-0812">Transmembrane</keyword>
<evidence type="ECO:0000259" key="16">
    <source>
        <dbReference type="PROSITE" id="PS50885"/>
    </source>
</evidence>
<comment type="caution">
    <text evidence="17">The sequence shown here is derived from an EMBL/GenBank/DDBJ whole genome shotgun (WGS) entry which is preliminary data.</text>
</comment>
<dbReference type="GO" id="GO:0005524">
    <property type="term" value="F:ATP binding"/>
    <property type="evidence" value="ECO:0007669"/>
    <property type="project" value="UniProtKB-KW"/>
</dbReference>
<dbReference type="InterPro" id="IPR004358">
    <property type="entry name" value="Sig_transdc_His_kin-like_C"/>
</dbReference>
<dbReference type="EMBL" id="ADLT01000045">
    <property type="protein sequence ID" value="EHO62747.1"/>
    <property type="molecule type" value="Genomic_DNA"/>
</dbReference>
<evidence type="ECO:0000259" key="15">
    <source>
        <dbReference type="PROSITE" id="PS50109"/>
    </source>
</evidence>
<keyword evidence="13 14" id="KW-0472">Membrane</keyword>
<reference evidence="17 18" key="1">
    <citation type="submission" date="2011-11" db="EMBL/GenBank/DDBJ databases">
        <title>The Genome Sequence of Dialister succinatiphilus YIT 11850.</title>
        <authorList>
            <consortium name="The Broad Institute Genome Sequencing Platform"/>
            <person name="Earl A."/>
            <person name="Ward D."/>
            <person name="Feldgarden M."/>
            <person name="Gevers D."/>
            <person name="Morotomi M."/>
            <person name="Young S.K."/>
            <person name="Zeng Q."/>
            <person name="Gargeya S."/>
            <person name="Fitzgerald M."/>
            <person name="Haas B."/>
            <person name="Abouelleil A."/>
            <person name="Alvarado L."/>
            <person name="Arachchi H.M."/>
            <person name="Berlin A."/>
            <person name="Brown A."/>
            <person name="Chapman S.B."/>
            <person name="Dunbar C."/>
            <person name="Gearin G."/>
            <person name="Goldberg J."/>
            <person name="Griggs A."/>
            <person name="Gujja S."/>
            <person name="Heiman D."/>
            <person name="Howarth C."/>
            <person name="Lui A."/>
            <person name="MacDonald P.J.P."/>
            <person name="Montmayeur A."/>
            <person name="Murphy C."/>
            <person name="Neiman D."/>
            <person name="Pearson M."/>
            <person name="Priest M."/>
            <person name="Roberts A."/>
            <person name="Saif S."/>
            <person name="Shea T."/>
            <person name="Sisk P."/>
            <person name="Stolte C."/>
            <person name="Sykes S."/>
            <person name="Wortman J."/>
            <person name="Nusbaum C."/>
            <person name="Birren B."/>
        </authorList>
    </citation>
    <scope>NUCLEOTIDE SEQUENCE [LARGE SCALE GENOMIC DNA]</scope>
    <source>
        <strain evidence="17 18">YIT 11850</strain>
    </source>
</reference>
<organism evidence="17 18">
    <name type="scientific">Dialister succinatiphilus YIT 11850</name>
    <dbReference type="NCBI Taxonomy" id="742743"/>
    <lineage>
        <taxon>Bacteria</taxon>
        <taxon>Bacillati</taxon>
        <taxon>Bacillota</taxon>
        <taxon>Negativicutes</taxon>
        <taxon>Veillonellales</taxon>
        <taxon>Veillonellaceae</taxon>
        <taxon>Dialister</taxon>
    </lineage>
</organism>
<dbReference type="FunFam" id="1.10.287.130:FF:000001">
    <property type="entry name" value="Two-component sensor histidine kinase"/>
    <property type="match status" value="1"/>
</dbReference>
<feature type="domain" description="Histidine kinase" evidence="15">
    <location>
        <begin position="270"/>
        <end position="488"/>
    </location>
</feature>
<evidence type="ECO:0000256" key="9">
    <source>
        <dbReference type="ARBA" id="ARBA00022777"/>
    </source>
</evidence>
<dbReference type="eggNOG" id="COG2205">
    <property type="taxonomic scope" value="Bacteria"/>
</dbReference>
<evidence type="ECO:0000313" key="18">
    <source>
        <dbReference type="Proteomes" id="UP000003277"/>
    </source>
</evidence>
<dbReference type="SMART" id="SM00304">
    <property type="entry name" value="HAMP"/>
    <property type="match status" value="1"/>
</dbReference>
<dbReference type="AlphaFoldDB" id="H1D151"/>
<dbReference type="SUPFAM" id="SSF158472">
    <property type="entry name" value="HAMP domain-like"/>
    <property type="match status" value="1"/>
</dbReference>
<evidence type="ECO:0000256" key="3">
    <source>
        <dbReference type="ARBA" id="ARBA00012438"/>
    </source>
</evidence>
<keyword evidence="10" id="KW-0067">ATP-binding</keyword>
<evidence type="ECO:0000256" key="2">
    <source>
        <dbReference type="ARBA" id="ARBA00004651"/>
    </source>
</evidence>
<dbReference type="PATRIC" id="fig|742743.3.peg.1358"/>